<gene>
    <name evidence="4" type="ORF">H072_2926</name>
</gene>
<evidence type="ECO:0000259" key="3">
    <source>
        <dbReference type="Pfam" id="PF24883"/>
    </source>
</evidence>
<dbReference type="HOGENOM" id="CLU_245247_0_0_1"/>
<accession>S8APY5</accession>
<evidence type="ECO:0000313" key="5">
    <source>
        <dbReference type="Proteomes" id="UP000015100"/>
    </source>
</evidence>
<dbReference type="STRING" id="1284197.S8APY5"/>
<comment type="caution">
    <text evidence="4">The sequence shown here is derived from an EMBL/GenBank/DDBJ whole genome shotgun (WGS) entry which is preliminary data.</text>
</comment>
<dbReference type="Gene3D" id="1.25.40.20">
    <property type="entry name" value="Ankyrin repeat-containing domain"/>
    <property type="match status" value="1"/>
</dbReference>
<dbReference type="Pfam" id="PF24883">
    <property type="entry name" value="NPHP3_N"/>
    <property type="match status" value="1"/>
</dbReference>
<feature type="domain" description="Nephrocystin 3-like N-terminal" evidence="3">
    <location>
        <begin position="393"/>
        <end position="571"/>
    </location>
</feature>
<dbReference type="SUPFAM" id="SSF48403">
    <property type="entry name" value="Ankyrin repeat"/>
    <property type="match status" value="1"/>
</dbReference>
<proteinExistence type="predicted"/>
<dbReference type="OrthoDB" id="427518at2759"/>
<reference evidence="5" key="2">
    <citation type="submission" date="2013-04" db="EMBL/GenBank/DDBJ databases">
        <title>Genomic mechanisms accounting for the adaptation to parasitism in nematode-trapping fungi.</title>
        <authorList>
            <person name="Ahren D.G."/>
        </authorList>
    </citation>
    <scope>NUCLEOTIDE SEQUENCE [LARGE SCALE GENOMIC DNA]</scope>
    <source>
        <strain evidence="5">CBS 200.50</strain>
    </source>
</reference>
<reference evidence="4 5" key="1">
    <citation type="journal article" date="2013" name="PLoS Genet.">
        <title>Genomic mechanisms accounting for the adaptation to parasitism in nematode-trapping fungi.</title>
        <authorList>
            <person name="Meerupati T."/>
            <person name="Andersson K.M."/>
            <person name="Friman E."/>
            <person name="Kumar D."/>
            <person name="Tunlid A."/>
            <person name="Ahren D."/>
        </authorList>
    </citation>
    <scope>NUCLEOTIDE SEQUENCE [LARGE SCALE GENOMIC DNA]</scope>
    <source>
        <strain evidence="4 5">CBS 200.50</strain>
    </source>
</reference>
<dbReference type="EMBL" id="AQGS01000089">
    <property type="protein sequence ID" value="EPS43161.1"/>
    <property type="molecule type" value="Genomic_DNA"/>
</dbReference>
<dbReference type="PANTHER" id="PTHR10039">
    <property type="entry name" value="AMELOGENIN"/>
    <property type="match status" value="1"/>
</dbReference>
<dbReference type="InterPro" id="IPR056884">
    <property type="entry name" value="NPHP3-like_N"/>
</dbReference>
<dbReference type="PANTHER" id="PTHR10039:SF17">
    <property type="entry name" value="FUNGAL STAND N-TERMINAL GOODBYE DOMAIN-CONTAINING PROTEIN-RELATED"/>
    <property type="match status" value="1"/>
</dbReference>
<dbReference type="Proteomes" id="UP000015100">
    <property type="component" value="Unassembled WGS sequence"/>
</dbReference>
<protein>
    <recommendedName>
        <fullName evidence="3">Nephrocystin 3-like N-terminal domain-containing protein</fullName>
    </recommendedName>
</protein>
<dbReference type="SMART" id="SM00248">
    <property type="entry name" value="ANK"/>
    <property type="match status" value="4"/>
</dbReference>
<feature type="region of interest" description="Disordered" evidence="2">
    <location>
        <begin position="1459"/>
        <end position="1479"/>
    </location>
</feature>
<dbReference type="InterPro" id="IPR036770">
    <property type="entry name" value="Ankyrin_rpt-contain_sf"/>
</dbReference>
<keyword evidence="5" id="KW-1185">Reference proteome</keyword>
<dbReference type="InterPro" id="IPR027417">
    <property type="entry name" value="P-loop_NTPase"/>
</dbReference>
<dbReference type="eggNOG" id="KOG2029">
    <property type="taxonomic scope" value="Eukaryota"/>
</dbReference>
<sequence length="1577" mass="176714">MTANHIRPHNQRGLGVYGVEIAVDPPDAVCDIVFVHGLRGGQYSTWSDTSEKAKNPICWPCDILPKYVPKARIIMYGYDADIAKISGPSSQNAIGGHAQDFLSSLAGRRFMTGTMLVLSDKSGLEHEEKVWKATKEVLFFGTPHAGSDLEKWAQYVRSLSRLIGKGKSPLLGVLNRNSEVLAILQKDFHTLLRKSARNGHEVQLYMFYEELPYLGTTKIVDDASAKCYGHPDTGIRRDHQGLTKYSSEDDPDLRDKILPTLILKIQVISASLQISRPPNLDLQQPRSLTSEASSSNLAAIGNSNGESSFAIFQANPRQTHRQLILEPGGNLPDRIIKAIMNSRTRDPPRSNTEPGVVGTAGRLAQLKALMQSFHFPDYITPNKERLDTICKSTCEWILENKSFQKFQETHKSILWITGAPGQGKTVLAAYIARHFGYSTDKREADVKDFVLYIQCDDQINSKYRPIISNLIHQLLRSDASLIEKVEIFTDMHEQVHSHRLANTNRKAVDSKADRIYLWKLLLYLIEISGKNRIYAIVDGLDQCIPETQNAFIEILAKWGCTEKLHLVVTSRPYERLRISFADITKQAADFKQLDLHKQRKHVRKDIETFTTNGVEQLAELRKYGPRTKILLLEYLLADRSGLFLPVKLILLRLRHVPGTDMEKVLRRIATGETMELDALYKVLFDEITSNPDLDLQPINFLLHAFRPLTVVELAWACKKPQMEFTISSSSSSSSNRSPFLAPTDEFKEILRLFRSDLQFYLPLIRVGQGKLVEFIHPTTEEYLLRQSRIAAASSKLLPPIAFHKTIALDCMNYILMMSGQINLATTFGSASDLQNRHRILCHCPLLEYSFTYWHHHLAKALQGKTKLSEVPPDIISTVRTLDRRRQSTQRADSFWAGVGEFCGYFKATPKFSELTSIELFCLLGLAPFAIDAIEHENVGSIALPLTLAIRRGSAETVETLIDTSNFRRLDKHELSEIIDNANRCGNTMVFRELNQKIKISARDIASSLHTAFSNADSDLRDAIVEVTGNVTRRDNAGMTALHQLFFASSTERSMALPYQLEAYRVYAIILFLVAYNADLHARDDLGNNLLHHICSNRKYARLSLVRNVIGLGVNPLERNHLGRLPLHNALHTGLEPAVIEHLLYLSGSAAVGEESNCGSKPLHLAMQGMSPYFGSDSIFEESVSLVRLLLLHGADPVARNSHGKAPMDYCTKGREVFQMVYLRLDGIEHINVLHPGKEHLQLTDEFYYKRITSRDEDISRKIASGEMEDTPEADFHDYGDSWERYWSSRPSVDPQSLVLVPPRYQRTNSQVYEPEDETDAEEEMYFSGSDCYICNRYEREPGQPSIEYTCEECGRHASSSRQNLGLLRSPPLNAESSEIGLGATSLSNEESLLGGSVSLSVMNGRENISQSGSSESLENTTASPEPRGSNSGKEGSETISEALTSPATQLAMVESPNAIYPVGNATENRTDPMTGSDSRSNAVPIITIEAPGTQTAQVELTVPTEHQDLPPADRQTLGEQYEKPTPGLSIPENRSQKSIPVDGVAEHSRNVRKLKKSRSCQEFVRHFEKTISVIFGR</sequence>
<dbReference type="SUPFAM" id="SSF52540">
    <property type="entry name" value="P-loop containing nucleoside triphosphate hydrolases"/>
    <property type="match status" value="1"/>
</dbReference>
<feature type="region of interest" description="Disordered" evidence="2">
    <location>
        <begin position="1406"/>
        <end position="1440"/>
    </location>
</feature>
<dbReference type="InterPro" id="IPR002110">
    <property type="entry name" value="Ankyrin_rpt"/>
</dbReference>
<evidence type="ECO:0000256" key="2">
    <source>
        <dbReference type="SAM" id="MobiDB-lite"/>
    </source>
</evidence>
<organism evidence="4 5">
    <name type="scientific">Dactylellina haptotyla (strain CBS 200.50)</name>
    <name type="common">Nematode-trapping fungus</name>
    <name type="synonym">Monacrosporium haptotylum</name>
    <dbReference type="NCBI Taxonomy" id="1284197"/>
    <lineage>
        <taxon>Eukaryota</taxon>
        <taxon>Fungi</taxon>
        <taxon>Dikarya</taxon>
        <taxon>Ascomycota</taxon>
        <taxon>Pezizomycotina</taxon>
        <taxon>Orbiliomycetes</taxon>
        <taxon>Orbiliales</taxon>
        <taxon>Orbiliaceae</taxon>
        <taxon>Dactylellina</taxon>
    </lineage>
</organism>
<evidence type="ECO:0000256" key="1">
    <source>
        <dbReference type="ARBA" id="ARBA00022737"/>
    </source>
</evidence>
<keyword evidence="1" id="KW-0677">Repeat</keyword>
<name>S8APY5_DACHA</name>
<feature type="compositionally biased region" description="Polar residues" evidence="2">
    <location>
        <begin position="1465"/>
        <end position="1479"/>
    </location>
</feature>
<evidence type="ECO:0000313" key="4">
    <source>
        <dbReference type="EMBL" id="EPS43161.1"/>
    </source>
</evidence>
<dbReference type="Gene3D" id="3.40.50.300">
    <property type="entry name" value="P-loop containing nucleotide triphosphate hydrolases"/>
    <property type="match status" value="1"/>
</dbReference>